<evidence type="ECO:0000313" key="8">
    <source>
        <dbReference type="EMBL" id="GAJ11927.1"/>
    </source>
</evidence>
<comment type="subcellular location">
    <subcellularLocation>
        <location evidence="1">Cell membrane</location>
        <topology evidence="1">Lipid-anchor</topology>
    </subcellularLocation>
</comment>
<evidence type="ECO:0000256" key="6">
    <source>
        <dbReference type="ARBA" id="ARBA00023288"/>
    </source>
</evidence>
<gene>
    <name evidence="8" type="ORF">S12H4_51180</name>
</gene>
<evidence type="ECO:0000259" key="7">
    <source>
        <dbReference type="Pfam" id="PF02608"/>
    </source>
</evidence>
<dbReference type="AlphaFoldDB" id="X1V786"/>
<evidence type="ECO:0000256" key="1">
    <source>
        <dbReference type="ARBA" id="ARBA00004193"/>
    </source>
</evidence>
<keyword evidence="3" id="KW-1003">Cell membrane</keyword>
<evidence type="ECO:0000256" key="5">
    <source>
        <dbReference type="ARBA" id="ARBA00023136"/>
    </source>
</evidence>
<proteinExistence type="inferred from homology"/>
<protein>
    <recommendedName>
        <fullName evidence="7">ABC transporter substrate-binding protein PnrA-like domain-containing protein</fullName>
    </recommendedName>
</protein>
<dbReference type="EMBL" id="BARW01032313">
    <property type="protein sequence ID" value="GAJ11927.1"/>
    <property type="molecule type" value="Genomic_DNA"/>
</dbReference>
<comment type="caution">
    <text evidence="8">The sequence shown here is derived from an EMBL/GenBank/DDBJ whole genome shotgun (WGS) entry which is preliminary data.</text>
</comment>
<dbReference type="GO" id="GO:0005886">
    <property type="term" value="C:plasma membrane"/>
    <property type="evidence" value="ECO:0007669"/>
    <property type="project" value="UniProtKB-SubCell"/>
</dbReference>
<dbReference type="InterPro" id="IPR028082">
    <property type="entry name" value="Peripla_BP_I"/>
</dbReference>
<evidence type="ECO:0000256" key="2">
    <source>
        <dbReference type="ARBA" id="ARBA00008610"/>
    </source>
</evidence>
<dbReference type="InterPro" id="IPR050957">
    <property type="entry name" value="BMP_lipoprotein"/>
</dbReference>
<keyword evidence="4" id="KW-0732">Signal</keyword>
<dbReference type="InterPro" id="IPR003760">
    <property type="entry name" value="PnrA-like"/>
</dbReference>
<keyword evidence="5" id="KW-0472">Membrane</keyword>
<dbReference type="Pfam" id="PF02608">
    <property type="entry name" value="Bmp"/>
    <property type="match status" value="1"/>
</dbReference>
<evidence type="ECO:0000256" key="4">
    <source>
        <dbReference type="ARBA" id="ARBA00022729"/>
    </source>
</evidence>
<dbReference type="PANTHER" id="PTHR34296:SF2">
    <property type="entry name" value="ABC TRANSPORTER GUANOSINE-BINDING PROTEIN NUPN"/>
    <property type="match status" value="1"/>
</dbReference>
<sequence>MSETGIIGFVGGMDIPLINDFYNGYGAGAIWANPAVTVADPVYVGDFGDPASGKELTTSQIELGIDSIYSAAGKSGLGALEAAHDAGVNAF</sequence>
<dbReference type="SUPFAM" id="SSF53822">
    <property type="entry name" value="Periplasmic binding protein-like I"/>
    <property type="match status" value="1"/>
</dbReference>
<dbReference type="PANTHER" id="PTHR34296">
    <property type="entry name" value="TRANSCRIPTIONAL ACTIVATOR PROTEIN MED"/>
    <property type="match status" value="1"/>
</dbReference>
<feature type="domain" description="ABC transporter substrate-binding protein PnrA-like" evidence="7">
    <location>
        <begin position="1"/>
        <end position="89"/>
    </location>
</feature>
<evidence type="ECO:0000256" key="3">
    <source>
        <dbReference type="ARBA" id="ARBA00022475"/>
    </source>
</evidence>
<accession>X1V786</accession>
<keyword evidence="6" id="KW-0449">Lipoprotein</keyword>
<organism evidence="8">
    <name type="scientific">marine sediment metagenome</name>
    <dbReference type="NCBI Taxonomy" id="412755"/>
    <lineage>
        <taxon>unclassified sequences</taxon>
        <taxon>metagenomes</taxon>
        <taxon>ecological metagenomes</taxon>
    </lineage>
</organism>
<feature type="non-terminal residue" evidence="8">
    <location>
        <position position="91"/>
    </location>
</feature>
<reference evidence="8" key="1">
    <citation type="journal article" date="2014" name="Front. Microbiol.">
        <title>High frequency of phylogenetically diverse reductive dehalogenase-homologous genes in deep subseafloor sedimentary metagenomes.</title>
        <authorList>
            <person name="Kawai M."/>
            <person name="Futagami T."/>
            <person name="Toyoda A."/>
            <person name="Takaki Y."/>
            <person name="Nishi S."/>
            <person name="Hori S."/>
            <person name="Arai W."/>
            <person name="Tsubouchi T."/>
            <person name="Morono Y."/>
            <person name="Uchiyama I."/>
            <person name="Ito T."/>
            <person name="Fujiyama A."/>
            <person name="Inagaki F."/>
            <person name="Takami H."/>
        </authorList>
    </citation>
    <scope>NUCLEOTIDE SEQUENCE</scope>
    <source>
        <strain evidence="8">Expedition CK06-06</strain>
    </source>
</reference>
<dbReference type="Gene3D" id="3.40.50.2300">
    <property type="match status" value="1"/>
</dbReference>
<comment type="similarity">
    <text evidence="2">Belongs to the BMP lipoprotein family.</text>
</comment>
<name>X1V786_9ZZZZ</name>